<evidence type="ECO:0000256" key="3">
    <source>
        <dbReference type="ARBA" id="ARBA00022692"/>
    </source>
</evidence>
<evidence type="ECO:0000259" key="8">
    <source>
        <dbReference type="PROSITE" id="PS50850"/>
    </source>
</evidence>
<protein>
    <submittedName>
        <fullName evidence="9">Major facilitator superfamily domain-containing protein</fullName>
    </submittedName>
</protein>
<feature type="transmembrane region" description="Helical" evidence="7">
    <location>
        <begin position="440"/>
        <end position="461"/>
    </location>
</feature>
<feature type="transmembrane region" description="Helical" evidence="7">
    <location>
        <begin position="71"/>
        <end position="89"/>
    </location>
</feature>
<keyword evidence="2" id="KW-0813">Transport</keyword>
<feature type="transmembrane region" description="Helical" evidence="7">
    <location>
        <begin position="384"/>
        <end position="402"/>
    </location>
</feature>
<sequence>MGSSKPPSGSAKAVGPQSGSRSLPGAGAVEEVEDSAAFPRTPTADSTADEDELQQRSALERRIRLKTDLRLCPIAGLLCSLNLLDSGIISSAAVTSMPTDLSLDQGSRFSLAIFIFTLSGIAFQLPATVLVRSPAVGPRAAFAAMTLAFGAVTLGAGFVRDWAHMVAARVLLGAAMAGVYPGLTVLVSAWYTRAEQQLRFALLQAAEVVVLATGGIVNWALYTRLDGAAGLAGWRWMFVVQGSITMFIGVLTYFWMIDFPERAARSLWFLSEEEAAVAAARIQRDRGDVKPDDFKWSRAGMAGWGEVLVHGLDPKVWGFAVLYFLLNLVSTSLSYFLPIILQGGMGFSSDRAILLSAPPYYWAVLPAIVSSWVGDRFRLRGPIIVFNALCLILGFGMLGFSSQVSVRYVGTYLATGAYVANWAALNAYQANNITGQWKRVFTAAAVTAFNGAGGIAGSFIVRQPEAPRYFTAVWISIGSHILMIAFVSMFSVYFFMANRRQRLGKRLIENTVGFRYTY</sequence>
<dbReference type="InterPro" id="IPR036259">
    <property type="entry name" value="MFS_trans_sf"/>
</dbReference>
<dbReference type="PROSITE" id="PS50850">
    <property type="entry name" value="MFS"/>
    <property type="match status" value="1"/>
</dbReference>
<feature type="transmembrane region" description="Helical" evidence="7">
    <location>
        <begin position="171"/>
        <end position="191"/>
    </location>
</feature>
<keyword evidence="4 7" id="KW-1133">Transmembrane helix</keyword>
<gene>
    <name evidence="9" type="ORF">BDY21DRAFT_408329</name>
</gene>
<dbReference type="Gene3D" id="1.20.1250.20">
    <property type="entry name" value="MFS general substrate transporter like domains"/>
    <property type="match status" value="2"/>
</dbReference>
<feature type="transmembrane region" description="Helical" evidence="7">
    <location>
        <begin position="360"/>
        <end position="377"/>
    </location>
</feature>
<evidence type="ECO:0000256" key="2">
    <source>
        <dbReference type="ARBA" id="ARBA00022448"/>
    </source>
</evidence>
<dbReference type="PANTHER" id="PTHR43791:SF58">
    <property type="entry name" value="TRANSPORTER, PUTATIVE (AFU_ORTHOLOGUE AFUA_8G04470)-RELATED"/>
    <property type="match status" value="1"/>
</dbReference>
<feature type="transmembrane region" description="Helical" evidence="7">
    <location>
        <begin position="200"/>
        <end position="222"/>
    </location>
</feature>
<dbReference type="SUPFAM" id="SSF103473">
    <property type="entry name" value="MFS general substrate transporter"/>
    <property type="match status" value="1"/>
</dbReference>
<evidence type="ECO:0000256" key="5">
    <source>
        <dbReference type="ARBA" id="ARBA00023136"/>
    </source>
</evidence>
<dbReference type="InterPro" id="IPR020846">
    <property type="entry name" value="MFS_dom"/>
</dbReference>
<dbReference type="OrthoDB" id="2962993at2759"/>
<dbReference type="FunFam" id="1.20.1250.20:FF:001024">
    <property type="entry name" value="MFS general substrate transporter"/>
    <property type="match status" value="1"/>
</dbReference>
<comment type="subcellular location">
    <subcellularLocation>
        <location evidence="1">Membrane</location>
        <topology evidence="1">Multi-pass membrane protein</topology>
    </subcellularLocation>
</comment>
<feature type="domain" description="Major facilitator superfamily (MFS) profile" evidence="8">
    <location>
        <begin position="71"/>
        <end position="500"/>
    </location>
</feature>
<proteinExistence type="predicted"/>
<feature type="transmembrane region" description="Helical" evidence="7">
    <location>
        <begin position="316"/>
        <end position="340"/>
    </location>
</feature>
<dbReference type="InterPro" id="IPR011701">
    <property type="entry name" value="MFS"/>
</dbReference>
<evidence type="ECO:0000313" key="10">
    <source>
        <dbReference type="Proteomes" id="UP000799766"/>
    </source>
</evidence>
<evidence type="ECO:0000313" key="9">
    <source>
        <dbReference type="EMBL" id="KAF2460141.1"/>
    </source>
</evidence>
<dbReference type="Pfam" id="PF07690">
    <property type="entry name" value="MFS_1"/>
    <property type="match status" value="1"/>
</dbReference>
<feature type="transmembrane region" description="Helical" evidence="7">
    <location>
        <begin position="234"/>
        <end position="256"/>
    </location>
</feature>
<keyword evidence="3 7" id="KW-0812">Transmembrane</keyword>
<dbReference type="EMBL" id="MU001674">
    <property type="protein sequence ID" value="KAF2460141.1"/>
    <property type="molecule type" value="Genomic_DNA"/>
</dbReference>
<feature type="transmembrane region" description="Helical" evidence="7">
    <location>
        <begin position="408"/>
        <end position="428"/>
    </location>
</feature>
<dbReference type="PANTHER" id="PTHR43791">
    <property type="entry name" value="PERMEASE-RELATED"/>
    <property type="match status" value="1"/>
</dbReference>
<evidence type="ECO:0000256" key="1">
    <source>
        <dbReference type="ARBA" id="ARBA00004141"/>
    </source>
</evidence>
<accession>A0A6A6P810</accession>
<dbReference type="GO" id="GO:0016020">
    <property type="term" value="C:membrane"/>
    <property type="evidence" value="ECO:0007669"/>
    <property type="project" value="UniProtKB-SubCell"/>
</dbReference>
<name>A0A6A6P810_9PEZI</name>
<feature type="transmembrane region" description="Helical" evidence="7">
    <location>
        <begin position="109"/>
        <end position="131"/>
    </location>
</feature>
<evidence type="ECO:0000256" key="7">
    <source>
        <dbReference type="SAM" id="Phobius"/>
    </source>
</evidence>
<organism evidence="9 10">
    <name type="scientific">Lineolata rhizophorae</name>
    <dbReference type="NCBI Taxonomy" id="578093"/>
    <lineage>
        <taxon>Eukaryota</taxon>
        <taxon>Fungi</taxon>
        <taxon>Dikarya</taxon>
        <taxon>Ascomycota</taxon>
        <taxon>Pezizomycotina</taxon>
        <taxon>Dothideomycetes</taxon>
        <taxon>Dothideomycetes incertae sedis</taxon>
        <taxon>Lineolatales</taxon>
        <taxon>Lineolataceae</taxon>
        <taxon>Lineolata</taxon>
    </lineage>
</organism>
<keyword evidence="5 7" id="KW-0472">Membrane</keyword>
<reference evidence="9" key="1">
    <citation type="journal article" date="2020" name="Stud. Mycol.">
        <title>101 Dothideomycetes genomes: a test case for predicting lifestyles and emergence of pathogens.</title>
        <authorList>
            <person name="Haridas S."/>
            <person name="Albert R."/>
            <person name="Binder M."/>
            <person name="Bloem J."/>
            <person name="Labutti K."/>
            <person name="Salamov A."/>
            <person name="Andreopoulos B."/>
            <person name="Baker S."/>
            <person name="Barry K."/>
            <person name="Bills G."/>
            <person name="Bluhm B."/>
            <person name="Cannon C."/>
            <person name="Castanera R."/>
            <person name="Culley D."/>
            <person name="Daum C."/>
            <person name="Ezra D."/>
            <person name="Gonzalez J."/>
            <person name="Henrissat B."/>
            <person name="Kuo A."/>
            <person name="Liang C."/>
            <person name="Lipzen A."/>
            <person name="Lutzoni F."/>
            <person name="Magnuson J."/>
            <person name="Mondo S."/>
            <person name="Nolan M."/>
            <person name="Ohm R."/>
            <person name="Pangilinan J."/>
            <person name="Park H.-J."/>
            <person name="Ramirez L."/>
            <person name="Alfaro M."/>
            <person name="Sun H."/>
            <person name="Tritt A."/>
            <person name="Yoshinaga Y."/>
            <person name="Zwiers L.-H."/>
            <person name="Turgeon B."/>
            <person name="Goodwin S."/>
            <person name="Spatafora J."/>
            <person name="Crous P."/>
            <person name="Grigoriev I."/>
        </authorList>
    </citation>
    <scope>NUCLEOTIDE SEQUENCE</scope>
    <source>
        <strain evidence="9">ATCC 16933</strain>
    </source>
</reference>
<dbReference type="Proteomes" id="UP000799766">
    <property type="component" value="Unassembled WGS sequence"/>
</dbReference>
<evidence type="ECO:0000256" key="6">
    <source>
        <dbReference type="SAM" id="MobiDB-lite"/>
    </source>
</evidence>
<evidence type="ECO:0000256" key="4">
    <source>
        <dbReference type="ARBA" id="ARBA00022989"/>
    </source>
</evidence>
<dbReference type="AlphaFoldDB" id="A0A6A6P810"/>
<feature type="transmembrane region" description="Helical" evidence="7">
    <location>
        <begin position="140"/>
        <end position="159"/>
    </location>
</feature>
<feature type="region of interest" description="Disordered" evidence="6">
    <location>
        <begin position="1"/>
        <end position="54"/>
    </location>
</feature>
<keyword evidence="10" id="KW-1185">Reference proteome</keyword>
<feature type="transmembrane region" description="Helical" evidence="7">
    <location>
        <begin position="473"/>
        <end position="496"/>
    </location>
</feature>
<dbReference type="GO" id="GO:0022857">
    <property type="term" value="F:transmembrane transporter activity"/>
    <property type="evidence" value="ECO:0007669"/>
    <property type="project" value="InterPro"/>
</dbReference>